<dbReference type="GO" id="GO:0005886">
    <property type="term" value="C:plasma membrane"/>
    <property type="evidence" value="ECO:0007669"/>
    <property type="project" value="TreeGrafter"/>
</dbReference>
<evidence type="ECO:0000256" key="5">
    <source>
        <dbReference type="ARBA" id="ARBA00023136"/>
    </source>
</evidence>
<keyword evidence="5 6" id="KW-0472">Membrane</keyword>
<keyword evidence="9" id="KW-1185">Reference proteome</keyword>
<dbReference type="Gene3D" id="1.20.144.10">
    <property type="entry name" value="Phosphatidic acid phosphatase type 2/haloperoxidase"/>
    <property type="match status" value="1"/>
</dbReference>
<dbReference type="AlphaFoldDB" id="A0AAV5VXI5"/>
<gene>
    <name evidence="8" type="ORF">PFISCL1PPCAC_14375</name>
</gene>
<evidence type="ECO:0000256" key="6">
    <source>
        <dbReference type="SAM" id="Phobius"/>
    </source>
</evidence>
<proteinExistence type="inferred from homology"/>
<feature type="transmembrane region" description="Helical" evidence="6">
    <location>
        <begin position="71"/>
        <end position="92"/>
    </location>
</feature>
<evidence type="ECO:0000313" key="8">
    <source>
        <dbReference type="EMBL" id="GMT23078.1"/>
    </source>
</evidence>
<evidence type="ECO:0000256" key="4">
    <source>
        <dbReference type="ARBA" id="ARBA00022989"/>
    </source>
</evidence>
<accession>A0AAV5VXI5</accession>
<dbReference type="InterPro" id="IPR036938">
    <property type="entry name" value="PAP2/HPO_sf"/>
</dbReference>
<evidence type="ECO:0000256" key="3">
    <source>
        <dbReference type="ARBA" id="ARBA00022692"/>
    </source>
</evidence>
<feature type="non-terminal residue" evidence="8">
    <location>
        <position position="231"/>
    </location>
</feature>
<dbReference type="InterPro" id="IPR000326">
    <property type="entry name" value="PAP2/HPO"/>
</dbReference>
<evidence type="ECO:0000256" key="1">
    <source>
        <dbReference type="ARBA" id="ARBA00004141"/>
    </source>
</evidence>
<dbReference type="PANTHER" id="PTHR10165:SF103">
    <property type="entry name" value="PHOSPHOLIPID PHOSPHATASE HOMOLOG 1.2 HOMOLOG"/>
    <property type="match status" value="1"/>
</dbReference>
<dbReference type="SMART" id="SM00014">
    <property type="entry name" value="acidPPc"/>
    <property type="match status" value="1"/>
</dbReference>
<dbReference type="GO" id="GO:0046839">
    <property type="term" value="P:phospholipid dephosphorylation"/>
    <property type="evidence" value="ECO:0007669"/>
    <property type="project" value="TreeGrafter"/>
</dbReference>
<evidence type="ECO:0000259" key="7">
    <source>
        <dbReference type="SMART" id="SM00014"/>
    </source>
</evidence>
<feature type="non-terminal residue" evidence="8">
    <location>
        <position position="1"/>
    </location>
</feature>
<dbReference type="InterPro" id="IPR043216">
    <property type="entry name" value="PAP-like"/>
</dbReference>
<feature type="transmembrane region" description="Helical" evidence="6">
    <location>
        <begin position="188"/>
        <end position="206"/>
    </location>
</feature>
<name>A0AAV5VXI5_9BILA</name>
<dbReference type="Pfam" id="PF01569">
    <property type="entry name" value="PAP2"/>
    <property type="match status" value="1"/>
</dbReference>
<dbReference type="Proteomes" id="UP001432322">
    <property type="component" value="Unassembled WGS sequence"/>
</dbReference>
<dbReference type="GO" id="GO:0007165">
    <property type="term" value="P:signal transduction"/>
    <property type="evidence" value="ECO:0007669"/>
    <property type="project" value="TreeGrafter"/>
</dbReference>
<dbReference type="GO" id="GO:0008195">
    <property type="term" value="F:phosphatidate phosphatase activity"/>
    <property type="evidence" value="ECO:0007669"/>
    <property type="project" value="TreeGrafter"/>
</dbReference>
<comment type="subcellular location">
    <subcellularLocation>
        <location evidence="1">Membrane</location>
        <topology evidence="1">Multi-pass membrane protein</topology>
    </subcellularLocation>
</comment>
<dbReference type="GO" id="GO:0006644">
    <property type="term" value="P:phospholipid metabolic process"/>
    <property type="evidence" value="ECO:0007669"/>
    <property type="project" value="InterPro"/>
</dbReference>
<comment type="similarity">
    <text evidence="2">Belongs to the PA-phosphatase related phosphoesterase family.</text>
</comment>
<feature type="transmembrane region" description="Helical" evidence="6">
    <location>
        <begin position="212"/>
        <end position="230"/>
    </location>
</feature>
<dbReference type="EMBL" id="BTSY01000004">
    <property type="protein sequence ID" value="GMT23078.1"/>
    <property type="molecule type" value="Genomic_DNA"/>
</dbReference>
<comment type="caution">
    <text evidence="8">The sequence shown here is derived from an EMBL/GenBank/DDBJ whole genome shotgun (WGS) entry which is preliminary data.</text>
</comment>
<keyword evidence="4 6" id="KW-1133">Transmembrane helix</keyword>
<feature type="domain" description="Phosphatidic acid phosphatase type 2/haloperoxidase" evidence="7">
    <location>
        <begin position="87"/>
        <end position="230"/>
    </location>
</feature>
<sequence length="231" mass="25798">AFITVLIPELLGTRQRGFYCDDVSIQQPFYDHTIPMGRMTLVSLALFLIIPLAIEYLIVAKDESVTPSYRWGQLSCPAFVANALVIFGYSHIGFTMQVALTQIAKFGTGRLRPHFMDVCKPIGFTCTEQNQYITNYTCTGTNAHRIREVRLSFFSGHSSTAIYVALFIALYLESRLGSRRLYKRGRRIVQGVLIVSALVVCGTRVTDNFHHPTDVLVGIIFGAVFAVFSVS</sequence>
<evidence type="ECO:0000313" key="9">
    <source>
        <dbReference type="Proteomes" id="UP001432322"/>
    </source>
</evidence>
<reference evidence="8" key="1">
    <citation type="submission" date="2023-10" db="EMBL/GenBank/DDBJ databases">
        <title>Genome assembly of Pristionchus species.</title>
        <authorList>
            <person name="Yoshida K."/>
            <person name="Sommer R.J."/>
        </authorList>
    </citation>
    <scope>NUCLEOTIDE SEQUENCE</scope>
    <source>
        <strain evidence="8">RS5133</strain>
    </source>
</reference>
<evidence type="ECO:0000256" key="2">
    <source>
        <dbReference type="ARBA" id="ARBA00008816"/>
    </source>
</evidence>
<dbReference type="SUPFAM" id="SSF48317">
    <property type="entry name" value="Acid phosphatase/Vanadium-dependent haloperoxidase"/>
    <property type="match status" value="1"/>
</dbReference>
<protein>
    <recommendedName>
        <fullName evidence="7">Phosphatidic acid phosphatase type 2/haloperoxidase domain-containing protein</fullName>
    </recommendedName>
</protein>
<organism evidence="8 9">
    <name type="scientific">Pristionchus fissidentatus</name>
    <dbReference type="NCBI Taxonomy" id="1538716"/>
    <lineage>
        <taxon>Eukaryota</taxon>
        <taxon>Metazoa</taxon>
        <taxon>Ecdysozoa</taxon>
        <taxon>Nematoda</taxon>
        <taxon>Chromadorea</taxon>
        <taxon>Rhabditida</taxon>
        <taxon>Rhabditina</taxon>
        <taxon>Diplogasteromorpha</taxon>
        <taxon>Diplogasteroidea</taxon>
        <taxon>Neodiplogasteridae</taxon>
        <taxon>Pristionchus</taxon>
    </lineage>
</organism>
<dbReference type="PANTHER" id="PTHR10165">
    <property type="entry name" value="LIPID PHOSPHATE PHOSPHATASE"/>
    <property type="match status" value="1"/>
</dbReference>
<keyword evidence="3 6" id="KW-0812">Transmembrane</keyword>
<feature type="transmembrane region" description="Helical" evidence="6">
    <location>
        <begin position="39"/>
        <end position="59"/>
    </location>
</feature>
<feature type="transmembrane region" description="Helical" evidence="6">
    <location>
        <begin position="151"/>
        <end position="172"/>
    </location>
</feature>